<evidence type="ECO:0008006" key="3">
    <source>
        <dbReference type="Google" id="ProtNLM"/>
    </source>
</evidence>
<dbReference type="GeneID" id="97178166"/>
<name>A0A2H9YPC9_9GAMM</name>
<gene>
    <name evidence="1" type="ORF">CWI32_12975</name>
</gene>
<dbReference type="Proteomes" id="UP000243446">
    <property type="component" value="Unassembled WGS sequence"/>
</dbReference>
<evidence type="ECO:0000313" key="1">
    <source>
        <dbReference type="EMBL" id="PJO74514.1"/>
    </source>
</evidence>
<evidence type="ECO:0000313" key="2">
    <source>
        <dbReference type="Proteomes" id="UP000243446"/>
    </source>
</evidence>
<reference evidence="1 2" key="1">
    <citation type="submission" date="2017-11" db="EMBL/GenBank/DDBJ databases">
        <title>Revising the taxonomy of the Acinetobacter lwoffii group: the description of Acinetobacter pseudolwoffii sp. nov. and emended description of Acinetobacter lwoffii.</title>
        <authorList>
            <person name="Nemec A."/>
            <person name="Radolfova-Krizova L."/>
        </authorList>
    </citation>
    <scope>NUCLEOTIDE SEQUENCE [LARGE SCALE GENOMIC DNA]</scope>
    <source>
        <strain evidence="1 2">ANC 5044</strain>
    </source>
</reference>
<dbReference type="EMBL" id="PHRG01000009">
    <property type="protein sequence ID" value="PJO74514.1"/>
    <property type="molecule type" value="Genomic_DNA"/>
</dbReference>
<proteinExistence type="predicted"/>
<sequence length="129" mass="14892">MKIILMLLTLGGLTACELKQVSQQVQQQQDVCEGVITLFLKVQSLENYQLLSIKALSDLPKKYSYQYRFEGDLHFINTPKRPNLNFQCSENFDQKIEVKLVDGEKKILIGEMNILKAQIVKKIIAYRNL</sequence>
<comment type="caution">
    <text evidence="1">The sequence shown here is derived from an EMBL/GenBank/DDBJ whole genome shotgun (WGS) entry which is preliminary data.</text>
</comment>
<dbReference type="PROSITE" id="PS51257">
    <property type="entry name" value="PROKAR_LIPOPROTEIN"/>
    <property type="match status" value="1"/>
</dbReference>
<accession>A0A2H9YPC9</accession>
<organism evidence="1 2">
    <name type="scientific">Acinetobacter pseudolwoffii</name>
    <dbReference type="NCBI Taxonomy" id="2053287"/>
    <lineage>
        <taxon>Bacteria</taxon>
        <taxon>Pseudomonadati</taxon>
        <taxon>Pseudomonadota</taxon>
        <taxon>Gammaproteobacteria</taxon>
        <taxon>Moraxellales</taxon>
        <taxon>Moraxellaceae</taxon>
        <taxon>Acinetobacter</taxon>
    </lineage>
</organism>
<protein>
    <recommendedName>
        <fullName evidence="3">Lipoprotein</fullName>
    </recommendedName>
</protein>
<dbReference type="RefSeq" id="WP_100535482.1">
    <property type="nucleotide sequence ID" value="NZ_JBHRWM010000027.1"/>
</dbReference>
<dbReference type="AlphaFoldDB" id="A0A2H9YPC9"/>